<dbReference type="Pfam" id="PF01124">
    <property type="entry name" value="MAPEG"/>
    <property type="match status" value="1"/>
</dbReference>
<evidence type="ECO:0000313" key="7">
    <source>
        <dbReference type="EMBL" id="MCC3806712.1"/>
    </source>
</evidence>
<evidence type="ECO:0000313" key="12">
    <source>
        <dbReference type="EMBL" id="UYV28533.1"/>
    </source>
</evidence>
<evidence type="ECO:0000313" key="11">
    <source>
        <dbReference type="EMBL" id="QHH12649.1"/>
    </source>
</evidence>
<dbReference type="AlphaFoldDB" id="A0A072IH40"/>
<dbReference type="OrthoDB" id="8537976at2"/>
<dbReference type="RefSeq" id="WP_005454090.1">
    <property type="nucleotide sequence ID" value="NZ_CAJDZF010000001.1"/>
</dbReference>
<evidence type="ECO:0000313" key="13">
    <source>
        <dbReference type="Proteomes" id="UP000191946"/>
    </source>
</evidence>
<dbReference type="InterPro" id="IPR023352">
    <property type="entry name" value="MAPEG-like_dom_sf"/>
</dbReference>
<name>A0A072IH40_VIBPH</name>
<dbReference type="Proteomes" id="UP000191946">
    <property type="component" value="Unassembled WGS sequence"/>
</dbReference>
<reference evidence="8 16" key="6">
    <citation type="submission" date="2020-04" db="EMBL/GenBank/DDBJ databases">
        <title>Whole-genome sequencing of Vibrio spp. from China reveals different genetic environments of blaCTX-M-14 among diverse lineages.</title>
        <authorList>
            <person name="Zheng Z."/>
            <person name="Ye L."/>
            <person name="Chen S."/>
        </authorList>
    </citation>
    <scope>NUCLEOTIDE SEQUENCE [LARGE SCALE GENOMIC DNA]</scope>
    <source>
        <strain evidence="8 16">Vb0551</strain>
    </source>
</reference>
<dbReference type="GO" id="GO:0016020">
    <property type="term" value="C:membrane"/>
    <property type="evidence" value="ECO:0007669"/>
    <property type="project" value="UniProtKB-SubCell"/>
</dbReference>
<reference evidence="11 15" key="4">
    <citation type="submission" date="2018-12" db="EMBL/GenBank/DDBJ databases">
        <title>Genomic insights into the evolutionary origins and pathogenicity of five Vibrio parahaemolyticus strains isolated from the shrimp with acute hepatopancreatic necrosis disease (AHPND).</title>
        <authorList>
            <person name="Yang Q."/>
            <person name="Dong X."/>
            <person name="Xie G."/>
            <person name="Fu S."/>
            <person name="Zou P."/>
            <person name="Sun J."/>
            <person name="Wang Y."/>
            <person name="Huang J."/>
        </authorList>
    </citation>
    <scope>NUCLEOTIDE SEQUENCE [LARGE SCALE GENOMIC DNA]</scope>
    <source>
        <strain evidence="11 15">20160303005-1</strain>
    </source>
</reference>
<reference evidence="6" key="5">
    <citation type="submission" date="2019-12" db="EMBL/GenBank/DDBJ databases">
        <authorList>
            <consortium name="NCBI Pathogen Detection Project"/>
        </authorList>
    </citation>
    <scope>NUCLEOTIDE SEQUENCE</scope>
    <source>
        <strain evidence="6">1930</strain>
    </source>
</reference>
<reference evidence="10 14" key="2">
    <citation type="journal article" date="2017" name="Appl. Environ. Microbiol.">
        <title>Parallel evolution of two clades of a major Atlantic endemic Vibrio parahaemolyticus pathogen lineage by independent acquisition of related pathogenicity islands.</title>
        <authorList>
            <person name="Xu F."/>
            <person name="Gonzalez-Escalona N."/>
            <person name="Drees K.P."/>
            <person name="Sebra R.P."/>
            <person name="Cooper V.S."/>
            <person name="Jones S.H."/>
            <person name="Whistler C.A."/>
        </authorList>
    </citation>
    <scope>NUCLEOTIDE SEQUENCE [LARGE SCALE GENOMIC DNA]</scope>
    <source>
        <strain evidence="10 14">MAVP-3</strain>
    </source>
</reference>
<accession>A0A072IH40</accession>
<dbReference type="Proteomes" id="UP001163036">
    <property type="component" value="Chromosome 2"/>
</dbReference>
<dbReference type="Proteomes" id="UP000726777">
    <property type="component" value="Unassembled WGS sequence"/>
</dbReference>
<dbReference type="SUPFAM" id="SSF161084">
    <property type="entry name" value="MAPEG domain-like"/>
    <property type="match status" value="1"/>
</dbReference>
<organism evidence="10 14">
    <name type="scientific">Vibrio parahaemolyticus</name>
    <dbReference type="NCBI Taxonomy" id="670"/>
    <lineage>
        <taxon>Bacteria</taxon>
        <taxon>Pseudomonadati</taxon>
        <taxon>Pseudomonadota</taxon>
        <taxon>Gammaproteobacteria</taxon>
        <taxon>Vibrionales</taxon>
        <taxon>Vibrionaceae</taxon>
        <taxon>Vibrio</taxon>
    </lineage>
</organism>
<dbReference type="Gene3D" id="1.20.120.550">
    <property type="entry name" value="Membrane associated eicosanoid/glutathione metabolism-like domain"/>
    <property type="match status" value="1"/>
</dbReference>
<sequence>MITALYASILALLLVWLAFQVIKQRRLNKVAYADGGVEALQIARSAQSNASEYIPITLILMALLEFNGAAPIWIHLTGIIFVIGRIIHARGILQESFKGRVKGMQLTFLVIVSLVVLNMFYFPYGKLW</sequence>
<evidence type="ECO:0000313" key="16">
    <source>
        <dbReference type="Proteomes" id="UP000518904"/>
    </source>
</evidence>
<dbReference type="Proteomes" id="UP000214596">
    <property type="component" value="Unassembled WGS sequence"/>
</dbReference>
<evidence type="ECO:0000313" key="15">
    <source>
        <dbReference type="Proteomes" id="UP000464718"/>
    </source>
</evidence>
<dbReference type="EMBL" id="NIXT01000728">
    <property type="protein sequence ID" value="OXE32302.1"/>
    <property type="molecule type" value="Genomic_DNA"/>
</dbReference>
<keyword evidence="3 5" id="KW-1133">Transmembrane helix</keyword>
<evidence type="ECO:0000313" key="10">
    <source>
        <dbReference type="EMBL" id="OXE32302.1"/>
    </source>
</evidence>
<evidence type="ECO:0000313" key="6">
    <source>
        <dbReference type="EMBL" id="HAS6676578.1"/>
    </source>
</evidence>
<feature type="transmembrane region" description="Helical" evidence="5">
    <location>
        <begin position="105"/>
        <end position="124"/>
    </location>
</feature>
<dbReference type="STRING" id="670.ACZ92_06930"/>
<reference evidence="6" key="3">
    <citation type="journal article" date="2018" name="Genome Biol.">
        <title>SKESA: strategic k-mer extension for scrupulous assemblies.</title>
        <authorList>
            <person name="Souvorov A."/>
            <person name="Agarwala R."/>
            <person name="Lipman D.J."/>
        </authorList>
    </citation>
    <scope>NUCLEOTIDE SEQUENCE</scope>
    <source>
        <strain evidence="6">1930</strain>
    </source>
</reference>
<evidence type="ECO:0000256" key="2">
    <source>
        <dbReference type="ARBA" id="ARBA00022692"/>
    </source>
</evidence>
<evidence type="ECO:0000256" key="4">
    <source>
        <dbReference type="ARBA" id="ARBA00023136"/>
    </source>
</evidence>
<dbReference type="InterPro" id="IPR001129">
    <property type="entry name" value="Membr-assoc_MAPEG"/>
</dbReference>
<reference evidence="7" key="7">
    <citation type="submission" date="2020-09" db="EMBL/GenBank/DDBJ databases">
        <title>Genome sequence of Vibrio parahaemolyticus isolates.</title>
        <authorList>
            <person name="Hammerl J.A."/>
            <person name="Strauch E."/>
        </authorList>
    </citation>
    <scope>NUCLEOTIDE SEQUENCE</scope>
    <source>
        <strain evidence="7">17-VB00146</strain>
    </source>
</reference>
<evidence type="ECO:0000313" key="8">
    <source>
        <dbReference type="EMBL" id="NMU87529.1"/>
    </source>
</evidence>
<proteinExistence type="predicted"/>
<evidence type="ECO:0000313" key="9">
    <source>
        <dbReference type="EMBL" id="OQJ99019.1"/>
    </source>
</evidence>
<gene>
    <name evidence="9" type="ORF">AKG60_13430</name>
    <name evidence="10" type="ORF">CA163_13385</name>
    <name evidence="11" type="ORF">EHC69_25755</name>
    <name evidence="8" type="ORF">HKB16_32295</name>
    <name evidence="6" type="ORF">I7278_07135</name>
    <name evidence="7" type="ORF">IB292_16900</name>
    <name evidence="12" type="ORF">M5598_22755</name>
</gene>
<dbReference type="Proteomes" id="UP000518904">
    <property type="component" value="Unassembled WGS sequence"/>
</dbReference>
<evidence type="ECO:0000313" key="14">
    <source>
        <dbReference type="Proteomes" id="UP000214596"/>
    </source>
</evidence>
<protein>
    <submittedName>
        <fullName evidence="7">MAPEG family protein</fullName>
    </submittedName>
</protein>
<keyword evidence="2 5" id="KW-0812">Transmembrane</keyword>
<evidence type="ECO:0000256" key="3">
    <source>
        <dbReference type="ARBA" id="ARBA00022989"/>
    </source>
</evidence>
<reference evidence="9 13" key="1">
    <citation type="submission" date="2015-08" db="EMBL/GenBank/DDBJ databases">
        <title>Draft Genome Sequences of Vibrio parahaemolyticus Strains.</title>
        <authorList>
            <person name="Gonzalez-Escalona N."/>
            <person name="DePaola A."/>
        </authorList>
    </citation>
    <scope>NUCLEOTIDE SEQUENCE [LARGE SCALE GENOMIC DNA]</scope>
    <source>
        <strain evidence="9 13">CFSAN001621</strain>
    </source>
</reference>
<dbReference type="EMBL" id="CP097356">
    <property type="protein sequence ID" value="UYV28533.1"/>
    <property type="molecule type" value="Genomic_DNA"/>
</dbReference>
<feature type="transmembrane region" description="Helical" evidence="5">
    <location>
        <begin position="72"/>
        <end position="93"/>
    </location>
</feature>
<dbReference type="GeneID" id="1191441"/>
<dbReference type="EMBL" id="DACQKT010000002">
    <property type="protein sequence ID" value="HAS6676578.1"/>
    <property type="molecule type" value="Genomic_DNA"/>
</dbReference>
<keyword evidence="4 5" id="KW-0472">Membrane</keyword>
<dbReference type="Proteomes" id="UP000856022">
    <property type="component" value="Unassembled WGS sequence"/>
</dbReference>
<dbReference type="Proteomes" id="UP000464718">
    <property type="component" value="Chromosome ii"/>
</dbReference>
<dbReference type="OMA" id="LPWEQIF"/>
<evidence type="ECO:0000256" key="5">
    <source>
        <dbReference type="SAM" id="Phobius"/>
    </source>
</evidence>
<reference evidence="12" key="8">
    <citation type="submission" date="2022-05" db="EMBL/GenBank/DDBJ databases">
        <title>Megaplasmid of Vibrio parahaemolyticus.</title>
        <authorList>
            <person name="Strauch E."/>
            <person name="Borowiak M."/>
        </authorList>
    </citation>
    <scope>NUCLEOTIDE SEQUENCE</scope>
    <source>
        <strain evidence="12">16-VB00198</strain>
    </source>
</reference>
<dbReference type="PANTHER" id="PTHR35814:SF1">
    <property type="entry name" value="GLUTATHIONE S-TRANSFERASE-RELATED"/>
    <property type="match status" value="1"/>
</dbReference>
<dbReference type="EMBL" id="JACVHL010000017">
    <property type="protein sequence ID" value="MCC3806712.1"/>
    <property type="molecule type" value="Genomic_DNA"/>
</dbReference>
<dbReference type="PANTHER" id="PTHR35814">
    <property type="match status" value="1"/>
</dbReference>
<dbReference type="EMBL" id="JABCLB010002723">
    <property type="protein sequence ID" value="NMU87529.1"/>
    <property type="molecule type" value="Genomic_DNA"/>
</dbReference>
<dbReference type="EMBL" id="CP034299">
    <property type="protein sequence ID" value="QHH12649.1"/>
    <property type="molecule type" value="Genomic_DNA"/>
</dbReference>
<keyword evidence="13" id="KW-1185">Reference proteome</keyword>
<dbReference type="EMBL" id="LHQV01000015">
    <property type="protein sequence ID" value="OQJ99019.1"/>
    <property type="molecule type" value="Genomic_DNA"/>
</dbReference>
<evidence type="ECO:0000256" key="1">
    <source>
        <dbReference type="ARBA" id="ARBA00004370"/>
    </source>
</evidence>
<comment type="subcellular location">
    <subcellularLocation>
        <location evidence="1">Membrane</location>
    </subcellularLocation>
</comment>